<dbReference type="AlphaFoldDB" id="A0A7Z0RTL0"/>
<dbReference type="InterPro" id="IPR029063">
    <property type="entry name" value="SAM-dependent_MTases_sf"/>
</dbReference>
<evidence type="ECO:0000313" key="5">
    <source>
        <dbReference type="EMBL" id="NYS59499.1"/>
    </source>
</evidence>
<dbReference type="GO" id="GO:1901135">
    <property type="term" value="P:carbohydrate derivative metabolic process"/>
    <property type="evidence" value="ECO:0007669"/>
    <property type="project" value="UniProtKB-ARBA"/>
</dbReference>
<proteinExistence type="inferred from homology"/>
<keyword evidence="3 5" id="KW-0808">Transferase</keyword>
<dbReference type="SUPFAM" id="SSF53335">
    <property type="entry name" value="S-adenosyl-L-methionine-dependent methyltransferases"/>
    <property type="match status" value="1"/>
</dbReference>
<evidence type="ECO:0000256" key="2">
    <source>
        <dbReference type="ARBA" id="ARBA00022676"/>
    </source>
</evidence>
<dbReference type="PANTHER" id="PTHR12526">
    <property type="entry name" value="GLYCOSYLTRANSFERASE"/>
    <property type="match status" value="1"/>
</dbReference>
<name>A0A7Z0RTL0_9GAMM</name>
<feature type="domain" description="Glycosyl transferase family 1" evidence="4">
    <location>
        <begin position="171"/>
        <end position="330"/>
    </location>
</feature>
<gene>
    <name evidence="5" type="ORF">HZS81_01795</name>
</gene>
<dbReference type="SUPFAM" id="SSF53756">
    <property type="entry name" value="UDP-Glycosyltransferase/glycogen phosphorylase"/>
    <property type="match status" value="1"/>
</dbReference>
<dbReference type="Gene3D" id="3.40.50.150">
    <property type="entry name" value="Vaccinia Virus protein VP39"/>
    <property type="match status" value="1"/>
</dbReference>
<dbReference type="Pfam" id="PF00534">
    <property type="entry name" value="Glycos_transf_1"/>
    <property type="match status" value="1"/>
</dbReference>
<organism evidence="5 6">
    <name type="scientific">Vreelandella salicampi</name>
    <dbReference type="NCBI Taxonomy" id="1449798"/>
    <lineage>
        <taxon>Bacteria</taxon>
        <taxon>Pseudomonadati</taxon>
        <taxon>Pseudomonadota</taxon>
        <taxon>Gammaproteobacteria</taxon>
        <taxon>Oceanospirillales</taxon>
        <taxon>Halomonadaceae</taxon>
        <taxon>Vreelandella</taxon>
    </lineage>
</organism>
<evidence type="ECO:0000256" key="3">
    <source>
        <dbReference type="ARBA" id="ARBA00022679"/>
    </source>
</evidence>
<evidence type="ECO:0000313" key="6">
    <source>
        <dbReference type="Proteomes" id="UP000586119"/>
    </source>
</evidence>
<dbReference type="CDD" id="cd03801">
    <property type="entry name" value="GT4_PimA-like"/>
    <property type="match status" value="1"/>
</dbReference>
<keyword evidence="6" id="KW-1185">Reference proteome</keyword>
<dbReference type="Proteomes" id="UP000586119">
    <property type="component" value="Unassembled WGS sequence"/>
</dbReference>
<accession>A0A7Z0RTL0</accession>
<reference evidence="5 6" key="1">
    <citation type="journal article" date="2015" name="Int. J. Syst. Evol. Microbiol.">
        <title>Halomonas salicampi sp. nov., a halotolerant and alkalitolerant bacterium isolated from a saltern soil.</title>
        <authorList>
            <person name="Lee J.C."/>
            <person name="Kim Y.S."/>
            <person name="Yun B.S."/>
            <person name="Whang K.S."/>
        </authorList>
    </citation>
    <scope>NUCLEOTIDE SEQUENCE [LARGE SCALE GENOMIC DNA]</scope>
    <source>
        <strain evidence="5 6">BH103</strain>
    </source>
</reference>
<dbReference type="Gene3D" id="3.40.50.2000">
    <property type="entry name" value="Glycogen Phosphorylase B"/>
    <property type="match status" value="2"/>
</dbReference>
<comment type="caution">
    <text evidence="5">The sequence shown here is derived from an EMBL/GenBank/DDBJ whole genome shotgun (WGS) entry which is preliminary data.</text>
</comment>
<evidence type="ECO:0000256" key="1">
    <source>
        <dbReference type="ARBA" id="ARBA00009481"/>
    </source>
</evidence>
<dbReference type="EMBL" id="JACCDF010000001">
    <property type="protein sequence ID" value="NYS59499.1"/>
    <property type="molecule type" value="Genomic_DNA"/>
</dbReference>
<keyword evidence="2" id="KW-0328">Glycosyltransferase</keyword>
<protein>
    <submittedName>
        <fullName evidence="5">Glycosyltransferase</fullName>
    </submittedName>
</protein>
<dbReference type="InterPro" id="IPR001296">
    <property type="entry name" value="Glyco_trans_1"/>
</dbReference>
<dbReference type="GO" id="GO:0016757">
    <property type="term" value="F:glycosyltransferase activity"/>
    <property type="evidence" value="ECO:0007669"/>
    <property type="project" value="UniProtKB-KW"/>
</dbReference>
<sequence>MNQRLTLLVAGDPGQRTGGYLYDAHIAHALRKVGWQIDVVGLEGRFPDADGKAKRALDAALAAQPDGSRVILDGLAMGALPGVVARHHVRLDITALVHHPLGDEQALTAAQQAQFHQKEMAALAAVARLIVTSRFTRRRLEILAVEMGVKLAPINVVEPGVALAPLSEPTRDGPLNLLCVATVTPRKGQDILAKALGPLSHLDWQCDCYGSDARDPEFAKRVVTLIGEHELTASLRLHGECDSAELEAAYQRADVLVLPSWYEGYGMVVTEALARGLPVITTTGGALNDTLPDAAGLKVPPGDSEALTAALTRFMTEPMLRERLRQGARQAREQLNDWQAAGEQFARILQPSPPGSHFAADWLALREPVDAEARSQHLVDLAARWLMTERPAARRYPMELVDLGCGRGSNVCFLAHHWHGPQYWQLMDHDPALLQQAGQRCNTLRDKDDQAVTLTLRSCSLTELPSRWPAQADLISASALLDLVSAEWLDILVERCAEHRQALLITLSVTGEWHLTDTRDAPLHDPDDAYIHALFNAHQLRDKGFGAALGGRAHFELVTRLNAAGFDVEEAESPWRLTAGQAEHTALLHPLIEGWAQAAIEQAPEAHERIDAWRTQRLAQVNAGELGAVVVHRDMWARPAHG</sequence>
<comment type="similarity">
    <text evidence="1">Belongs to the glycosyltransferase group 1 family. Glycosyltransferase 4 subfamily.</text>
</comment>
<evidence type="ECO:0000259" key="4">
    <source>
        <dbReference type="Pfam" id="PF00534"/>
    </source>
</evidence>
<dbReference type="RefSeq" id="WP_179928826.1">
    <property type="nucleotide sequence ID" value="NZ_JACCDF010000001.1"/>
</dbReference>
<dbReference type="PANTHER" id="PTHR12526:SF640">
    <property type="entry name" value="COLANIC ACID BIOSYNTHESIS GLYCOSYLTRANSFERASE WCAL-RELATED"/>
    <property type="match status" value="1"/>
</dbReference>